<keyword evidence="2" id="KW-1185">Reference proteome</keyword>
<sequence>MNSCAAHILNTFPWRDPARMALDRDVLVVAPHPDDESLGCGGLLAWAAATQHRPRVLFLTDGEKSHPGSASYPPERLGKVRRKEAVHACATLGMTHHDVTFLGLPDAGLDSLGEEDLAESVAAIRHWLSWSPRALVGVTAMTDAHGDHIAAHRLVKAALAGQQQHRLFAYPVWTWLQSGHSCLWNTYGWRVDIGLYRRQKEAAIACHATQHGQLIVDSPDAFVLPPELLSHVCRGYEVLLDAHF</sequence>
<name>A0ABR9GC09_9GAMM</name>
<protein>
    <submittedName>
        <fullName evidence="1">PIG-L family deacetylase</fullName>
    </submittedName>
</protein>
<comment type="caution">
    <text evidence="1">The sequence shown here is derived from an EMBL/GenBank/DDBJ whole genome shotgun (WGS) entry which is preliminary data.</text>
</comment>
<evidence type="ECO:0000313" key="2">
    <source>
        <dbReference type="Proteomes" id="UP000651010"/>
    </source>
</evidence>
<dbReference type="Gene3D" id="3.40.50.10320">
    <property type="entry name" value="LmbE-like"/>
    <property type="match status" value="1"/>
</dbReference>
<dbReference type="EMBL" id="JACZZA010000008">
    <property type="protein sequence ID" value="MBE1161558.1"/>
    <property type="molecule type" value="Genomic_DNA"/>
</dbReference>
<dbReference type="SUPFAM" id="SSF102588">
    <property type="entry name" value="LmbE-like"/>
    <property type="match status" value="1"/>
</dbReference>
<accession>A0ABR9GC09</accession>
<dbReference type="InterPro" id="IPR024078">
    <property type="entry name" value="LmbE-like_dom_sf"/>
</dbReference>
<gene>
    <name evidence="1" type="ORF">IGX34_14330</name>
</gene>
<dbReference type="PANTHER" id="PTHR12993">
    <property type="entry name" value="N-ACETYLGLUCOSAMINYL-PHOSPHATIDYLINOSITOL DE-N-ACETYLASE-RELATED"/>
    <property type="match status" value="1"/>
</dbReference>
<dbReference type="Proteomes" id="UP000651010">
    <property type="component" value="Unassembled WGS sequence"/>
</dbReference>
<dbReference type="PANTHER" id="PTHR12993:SF29">
    <property type="entry name" value="BLR3841 PROTEIN"/>
    <property type="match status" value="1"/>
</dbReference>
<reference evidence="1 2" key="1">
    <citation type="submission" date="2020-09" db="EMBL/GenBank/DDBJ databases">
        <title>Dyella sp. 7MK23 isolated from forest soil.</title>
        <authorList>
            <person name="Fu J."/>
        </authorList>
    </citation>
    <scope>NUCLEOTIDE SEQUENCE [LARGE SCALE GENOMIC DNA]</scope>
    <source>
        <strain evidence="1 2">7MK23</strain>
    </source>
</reference>
<evidence type="ECO:0000313" key="1">
    <source>
        <dbReference type="EMBL" id="MBE1161558.1"/>
    </source>
</evidence>
<organism evidence="1 2">
    <name type="scientific">Dyella acidiphila</name>
    <dbReference type="NCBI Taxonomy" id="2775866"/>
    <lineage>
        <taxon>Bacteria</taxon>
        <taxon>Pseudomonadati</taxon>
        <taxon>Pseudomonadota</taxon>
        <taxon>Gammaproteobacteria</taxon>
        <taxon>Lysobacterales</taxon>
        <taxon>Rhodanobacteraceae</taxon>
        <taxon>Dyella</taxon>
    </lineage>
</organism>
<proteinExistence type="predicted"/>
<dbReference type="InterPro" id="IPR003737">
    <property type="entry name" value="GlcNAc_PI_deacetylase-related"/>
</dbReference>
<dbReference type="Pfam" id="PF02585">
    <property type="entry name" value="PIG-L"/>
    <property type="match status" value="1"/>
</dbReference>
<dbReference type="RefSeq" id="WP_192556399.1">
    <property type="nucleotide sequence ID" value="NZ_JACZZA010000008.1"/>
</dbReference>